<evidence type="ECO:0000313" key="5">
    <source>
        <dbReference type="Proteomes" id="UP001431656"/>
    </source>
</evidence>
<organism evidence="4 5">
    <name type="scientific">Brooklawnia propionicigenes</name>
    <dbReference type="NCBI Taxonomy" id="3041175"/>
    <lineage>
        <taxon>Bacteria</taxon>
        <taxon>Bacillati</taxon>
        <taxon>Actinomycetota</taxon>
        <taxon>Actinomycetes</taxon>
        <taxon>Propionibacteriales</taxon>
        <taxon>Propionibacteriaceae</taxon>
        <taxon>Brooklawnia</taxon>
    </lineage>
</organism>
<dbReference type="PANTHER" id="PTHR39160">
    <property type="entry name" value="CELL WALL-BINDING PROTEIN YOCH"/>
    <property type="match status" value="1"/>
</dbReference>
<dbReference type="Pfam" id="PF07501">
    <property type="entry name" value="G5"/>
    <property type="match status" value="1"/>
</dbReference>
<reference evidence="4" key="1">
    <citation type="journal article" date="2024" name="Int. J. Syst. Evol. Microbiol.">
        <title>Brooklawnia propionicigenes sp. nov., a facultatively anaerobic, propionate-producing bacterium isolated from a methanogenic reactor treating waste from cattle farms.</title>
        <authorList>
            <person name="Akita Y."/>
            <person name="Ueki A."/>
            <person name="Tonouchi A."/>
            <person name="Sugawara Y."/>
            <person name="Honma S."/>
            <person name="Kaku N."/>
            <person name="Ueki K."/>
        </authorList>
    </citation>
    <scope>NUCLEOTIDE SEQUENCE</scope>
    <source>
        <strain evidence="4">SH051</strain>
    </source>
</reference>
<dbReference type="Proteomes" id="UP001431656">
    <property type="component" value="Chromosome"/>
</dbReference>
<dbReference type="EMBL" id="AP028056">
    <property type="protein sequence ID" value="BEH02931.1"/>
    <property type="molecule type" value="Genomic_DNA"/>
</dbReference>
<keyword evidence="1 2" id="KW-0732">Signal</keyword>
<dbReference type="InterPro" id="IPR011098">
    <property type="entry name" value="G5_dom"/>
</dbReference>
<evidence type="ECO:0000256" key="2">
    <source>
        <dbReference type="SAM" id="SignalP"/>
    </source>
</evidence>
<sequence>MKRSVTIAVAGVVTVASLSIGGIASAANKAVELTIDGQQQVVHVWGTTVQDVLDANGIQINDADELSPAANTPLSDGTEVTVKYVRPVTVITDGVSQTYWTTATTVQDALAEIGLHDPATRLSVDRSTPLGREGLTLTASTPKTVHLTVDGQTIDTVTTAADVKSLLNEAGIRLGSNDRVTPDRTATLTEGTTVQVQRVDVSEVNQTEKIDYQSVRTEDSTLAKGVTKVTTEGKAGEKKVIYQVTTVDGTEESRTALSEEVITQPVDEQVSVGTKATSYTGSHADWMSAAGIAESDWSAAEILVQRESSWNPSAVNASSGACGLVQSLPCSKLGPNWTDPVVALKWGDQYVKERYGGWQQALAHSYSYGWY</sequence>
<proteinExistence type="predicted"/>
<feature type="chain" id="PRO_5042868872" description="G5 domain-containing protein" evidence="2">
    <location>
        <begin position="27"/>
        <end position="371"/>
    </location>
</feature>
<dbReference type="AlphaFoldDB" id="A0AAN0K8X6"/>
<dbReference type="Pfam" id="PF03990">
    <property type="entry name" value="DUF348"/>
    <property type="match status" value="3"/>
</dbReference>
<dbReference type="PANTHER" id="PTHR39160:SF4">
    <property type="entry name" value="RESUSCITATION-PROMOTING FACTOR RPFB"/>
    <property type="match status" value="1"/>
</dbReference>
<dbReference type="RefSeq" id="WP_286264974.1">
    <property type="nucleotide sequence ID" value="NZ_AP028056.1"/>
</dbReference>
<dbReference type="InterPro" id="IPR008258">
    <property type="entry name" value="Transglycosylase_SLT_dom_1"/>
</dbReference>
<dbReference type="InterPro" id="IPR051933">
    <property type="entry name" value="Resuscitation_pf_RpfB"/>
</dbReference>
<keyword evidence="5" id="KW-1185">Reference proteome</keyword>
<dbReference type="SUPFAM" id="SSF53955">
    <property type="entry name" value="Lysozyme-like"/>
    <property type="match status" value="1"/>
</dbReference>
<dbReference type="Gene3D" id="1.10.530.10">
    <property type="match status" value="1"/>
</dbReference>
<accession>A0AAN0K8X6</accession>
<evidence type="ECO:0000256" key="1">
    <source>
        <dbReference type="ARBA" id="ARBA00022729"/>
    </source>
</evidence>
<evidence type="ECO:0000259" key="3">
    <source>
        <dbReference type="PROSITE" id="PS51109"/>
    </source>
</evidence>
<dbReference type="Gene3D" id="2.20.230.10">
    <property type="entry name" value="Resuscitation-promoting factor rpfb"/>
    <property type="match status" value="1"/>
</dbReference>
<dbReference type="SMART" id="SM01208">
    <property type="entry name" value="G5"/>
    <property type="match status" value="1"/>
</dbReference>
<feature type="signal peptide" evidence="2">
    <location>
        <begin position="1"/>
        <end position="26"/>
    </location>
</feature>
<feature type="domain" description="G5" evidence="3">
    <location>
        <begin position="196"/>
        <end position="276"/>
    </location>
</feature>
<name>A0AAN0K8X6_9ACTN</name>
<dbReference type="KEGG" id="broo:brsh051_22120"/>
<protein>
    <recommendedName>
        <fullName evidence="3">G5 domain-containing protein</fullName>
    </recommendedName>
</protein>
<evidence type="ECO:0000313" key="4">
    <source>
        <dbReference type="EMBL" id="BEH02931.1"/>
    </source>
</evidence>
<gene>
    <name evidence="4" type="ORF">brsh051_22120</name>
</gene>
<dbReference type="InterPro" id="IPR023346">
    <property type="entry name" value="Lysozyme-like_dom_sf"/>
</dbReference>
<dbReference type="InterPro" id="IPR007137">
    <property type="entry name" value="DUF348"/>
</dbReference>
<dbReference type="Pfam" id="PF01464">
    <property type="entry name" value="SLT"/>
    <property type="match status" value="1"/>
</dbReference>
<dbReference type="PROSITE" id="PS51109">
    <property type="entry name" value="G5"/>
    <property type="match status" value="1"/>
</dbReference>